<evidence type="ECO:0000313" key="1">
    <source>
        <dbReference type="EMBL" id="CBK22879.2"/>
    </source>
</evidence>
<keyword evidence="2" id="KW-1185">Reference proteome</keyword>
<gene>
    <name evidence="1" type="ORF">GSBLH_T00002857001</name>
</gene>
<organism evidence="1">
    <name type="scientific">Blastocystis hominis</name>
    <dbReference type="NCBI Taxonomy" id="12968"/>
    <lineage>
        <taxon>Eukaryota</taxon>
        <taxon>Sar</taxon>
        <taxon>Stramenopiles</taxon>
        <taxon>Bigyra</taxon>
        <taxon>Opalozoa</taxon>
        <taxon>Opalinata</taxon>
        <taxon>Blastocystidae</taxon>
        <taxon>Blastocystis</taxon>
    </lineage>
</organism>
<feature type="non-terminal residue" evidence="1">
    <location>
        <position position="1"/>
    </location>
</feature>
<name>D8M490_BLAHO</name>
<proteinExistence type="predicted"/>
<reference evidence="1" key="1">
    <citation type="submission" date="2010-02" db="EMBL/GenBank/DDBJ databases">
        <title>Sequencing and annotation of the Blastocystis hominis genome.</title>
        <authorList>
            <person name="Wincker P."/>
        </authorList>
    </citation>
    <scope>NUCLEOTIDE SEQUENCE</scope>
    <source>
        <strain evidence="1">Singapore isolate B</strain>
    </source>
</reference>
<dbReference type="RefSeq" id="XP_012896927.1">
    <property type="nucleotide sequence ID" value="XM_013041473.1"/>
</dbReference>
<dbReference type="AlphaFoldDB" id="D8M490"/>
<dbReference type="InParanoid" id="D8M490"/>
<dbReference type="GeneID" id="24919993"/>
<accession>D8M490</accession>
<dbReference type="Proteomes" id="UP000008312">
    <property type="component" value="Unassembled WGS sequence"/>
</dbReference>
<evidence type="ECO:0000313" key="2">
    <source>
        <dbReference type="Proteomes" id="UP000008312"/>
    </source>
</evidence>
<protein>
    <submittedName>
        <fullName evidence="1">Uncharacterized protein</fullName>
    </submittedName>
</protein>
<sequence length="42" mass="4719">VSDMNTVVLELLESPLIAFLMVNEQRSFVDDLAFPRGCKFSS</sequence>
<dbReference type="EMBL" id="FN668652">
    <property type="protein sequence ID" value="CBK22879.2"/>
    <property type="molecule type" value="Genomic_DNA"/>
</dbReference>